<dbReference type="AlphaFoldDB" id="A0A2K8KU98"/>
<name>A0A2K8KU98_9GAMM</name>
<keyword evidence="2" id="KW-0238">DNA-binding</keyword>
<dbReference type="Pfam" id="PF00196">
    <property type="entry name" value="GerE"/>
    <property type="match status" value="1"/>
</dbReference>
<keyword evidence="7" id="KW-1185">Reference proteome</keyword>
<dbReference type="PROSITE" id="PS00622">
    <property type="entry name" value="HTH_LUXR_1"/>
    <property type="match status" value="1"/>
</dbReference>
<dbReference type="KEGG" id="rfo:REIFOR_03201"/>
<dbReference type="Proteomes" id="UP000229757">
    <property type="component" value="Chromosome"/>
</dbReference>
<evidence type="ECO:0000259" key="5">
    <source>
        <dbReference type="PROSITE" id="PS50110"/>
    </source>
</evidence>
<dbReference type="SUPFAM" id="SSF52172">
    <property type="entry name" value="CheY-like"/>
    <property type="match status" value="1"/>
</dbReference>
<dbReference type="RefSeq" id="WP_100258505.1">
    <property type="nucleotide sequence ID" value="NZ_CP011797.1"/>
</dbReference>
<proteinExistence type="predicted"/>
<dbReference type="PROSITE" id="PS50110">
    <property type="entry name" value="RESPONSE_REGULATORY"/>
    <property type="match status" value="1"/>
</dbReference>
<dbReference type="EMBL" id="CP011797">
    <property type="protein sequence ID" value="ATX78307.1"/>
    <property type="molecule type" value="Genomic_DNA"/>
</dbReference>
<organism evidence="6 7">
    <name type="scientific">Reinekea forsetii</name>
    <dbReference type="NCBI Taxonomy" id="1336806"/>
    <lineage>
        <taxon>Bacteria</taxon>
        <taxon>Pseudomonadati</taxon>
        <taxon>Pseudomonadota</taxon>
        <taxon>Gammaproteobacteria</taxon>
        <taxon>Oceanospirillales</taxon>
        <taxon>Saccharospirillaceae</taxon>
        <taxon>Reinekea</taxon>
    </lineage>
</organism>
<reference evidence="6 7" key="1">
    <citation type="journal article" date="2017" name="Environ. Microbiol.">
        <title>Genomic and physiological analyses of 'Reinekea forsetii' reveal a versatile opportunistic lifestyle during spring algae blooms.</title>
        <authorList>
            <person name="Avci B."/>
            <person name="Hahnke R.L."/>
            <person name="Chafee M."/>
            <person name="Fischer T."/>
            <person name="Gruber-Vodicka H."/>
            <person name="Tegetmeyer H.E."/>
            <person name="Harder J."/>
            <person name="Fuchs B.M."/>
            <person name="Amann R.I."/>
            <person name="Teeling H."/>
        </authorList>
    </citation>
    <scope>NUCLEOTIDE SEQUENCE [LARGE SCALE GENOMIC DNA]</scope>
    <source>
        <strain evidence="6 7">Hel1_31_D35</strain>
    </source>
</reference>
<dbReference type="GO" id="GO:0000160">
    <property type="term" value="P:phosphorelay signal transduction system"/>
    <property type="evidence" value="ECO:0007669"/>
    <property type="project" value="InterPro"/>
</dbReference>
<dbReference type="Gene3D" id="3.40.50.2300">
    <property type="match status" value="1"/>
</dbReference>
<feature type="domain" description="Response regulatory" evidence="5">
    <location>
        <begin position="3"/>
        <end position="126"/>
    </location>
</feature>
<dbReference type="PANTHER" id="PTHR45566:SF1">
    <property type="entry name" value="HTH-TYPE TRANSCRIPTIONAL REGULATOR YHJB-RELATED"/>
    <property type="match status" value="1"/>
</dbReference>
<dbReference type="GO" id="GO:0003677">
    <property type="term" value="F:DNA binding"/>
    <property type="evidence" value="ECO:0007669"/>
    <property type="project" value="UniProtKB-KW"/>
</dbReference>
<dbReference type="PROSITE" id="PS50043">
    <property type="entry name" value="HTH_LUXR_2"/>
    <property type="match status" value="1"/>
</dbReference>
<evidence type="ECO:0000313" key="6">
    <source>
        <dbReference type="EMBL" id="ATX78307.1"/>
    </source>
</evidence>
<dbReference type="SMART" id="SM00421">
    <property type="entry name" value="HTH_LUXR"/>
    <property type="match status" value="1"/>
</dbReference>
<dbReference type="PRINTS" id="PR00038">
    <property type="entry name" value="HTHLUXR"/>
</dbReference>
<dbReference type="InterPro" id="IPR000792">
    <property type="entry name" value="Tscrpt_reg_LuxR_C"/>
</dbReference>
<dbReference type="InterPro" id="IPR016032">
    <property type="entry name" value="Sig_transdc_resp-reg_C-effctor"/>
</dbReference>
<dbReference type="SUPFAM" id="SSF46894">
    <property type="entry name" value="C-terminal effector domain of the bipartite response regulators"/>
    <property type="match status" value="1"/>
</dbReference>
<dbReference type="InterPro" id="IPR051015">
    <property type="entry name" value="EvgA-like"/>
</dbReference>
<evidence type="ECO:0000313" key="7">
    <source>
        <dbReference type="Proteomes" id="UP000229757"/>
    </source>
</evidence>
<feature type="modified residue" description="4-aspartylphosphate" evidence="3">
    <location>
        <position position="61"/>
    </location>
</feature>
<dbReference type="CDD" id="cd06170">
    <property type="entry name" value="LuxR_C_like"/>
    <property type="match status" value="1"/>
</dbReference>
<evidence type="ECO:0000256" key="2">
    <source>
        <dbReference type="ARBA" id="ARBA00023125"/>
    </source>
</evidence>
<dbReference type="SMART" id="SM00448">
    <property type="entry name" value="REC"/>
    <property type="match status" value="1"/>
</dbReference>
<accession>A0A2K8KU98</accession>
<feature type="domain" description="HTH luxR-type" evidence="4">
    <location>
        <begin position="148"/>
        <end position="213"/>
    </location>
</feature>
<dbReference type="CDD" id="cd17535">
    <property type="entry name" value="REC_NarL-like"/>
    <property type="match status" value="1"/>
</dbReference>
<dbReference type="InterPro" id="IPR011006">
    <property type="entry name" value="CheY-like_superfamily"/>
</dbReference>
<dbReference type="Pfam" id="PF00072">
    <property type="entry name" value="Response_reg"/>
    <property type="match status" value="1"/>
</dbReference>
<dbReference type="InterPro" id="IPR001789">
    <property type="entry name" value="Sig_transdc_resp-reg_receiver"/>
</dbReference>
<dbReference type="GO" id="GO:0006355">
    <property type="term" value="P:regulation of DNA-templated transcription"/>
    <property type="evidence" value="ECO:0007669"/>
    <property type="project" value="InterPro"/>
</dbReference>
<keyword evidence="1 3" id="KW-0597">Phosphoprotein</keyword>
<dbReference type="OrthoDB" id="9814495at2"/>
<dbReference type="InterPro" id="IPR058245">
    <property type="entry name" value="NreC/VraR/RcsB-like_REC"/>
</dbReference>
<dbReference type="PANTHER" id="PTHR45566">
    <property type="entry name" value="HTH-TYPE TRANSCRIPTIONAL REGULATOR YHJB-RELATED"/>
    <property type="match status" value="1"/>
</dbReference>
<sequence length="220" mass="23794">MDRILIVDDHPLFRDALKLSLTQKPSVLALSDSGQVGFAASLEEALAILGDNGNVDLVLLDLHLPGNDGFLGLLELRKAYPTIAVLVISGNDDPSVIGKARACGAAGFLSKSMAADSILQAVKGVLLGEEFWPQGEHSIEVDSELSDIARRINQLTDQQLRVLRHLQIGRLNKQVAYDLEISEATVKAHVTAIFRKLNVLNRTQAVILANRLHVDPAVAI</sequence>
<evidence type="ECO:0000256" key="1">
    <source>
        <dbReference type="ARBA" id="ARBA00022553"/>
    </source>
</evidence>
<evidence type="ECO:0000259" key="4">
    <source>
        <dbReference type="PROSITE" id="PS50043"/>
    </source>
</evidence>
<protein>
    <submittedName>
        <fullName evidence="6">Transcriptional regulator, LuxR family</fullName>
    </submittedName>
</protein>
<gene>
    <name evidence="6" type="ORF">REIFOR_03201</name>
</gene>
<evidence type="ECO:0000256" key="3">
    <source>
        <dbReference type="PROSITE-ProRule" id="PRU00169"/>
    </source>
</evidence>